<dbReference type="Proteomes" id="UP000279331">
    <property type="component" value="Unassembled WGS sequence"/>
</dbReference>
<dbReference type="SUPFAM" id="SSF140931">
    <property type="entry name" value="Fic-like"/>
    <property type="match status" value="1"/>
</dbReference>
<organism evidence="2 3">
    <name type="scientific">Mycobacterium persicum</name>
    <dbReference type="NCBI Taxonomy" id="1487726"/>
    <lineage>
        <taxon>Bacteria</taxon>
        <taxon>Bacillati</taxon>
        <taxon>Actinomycetota</taxon>
        <taxon>Actinomycetes</taxon>
        <taxon>Mycobacteriales</taxon>
        <taxon>Mycobacteriaceae</taxon>
        <taxon>Mycobacterium</taxon>
    </lineage>
</organism>
<evidence type="ECO:0000259" key="1">
    <source>
        <dbReference type="PROSITE" id="PS51459"/>
    </source>
</evidence>
<dbReference type="EMBL" id="UPHL01000139">
    <property type="protein sequence ID" value="VAZ85994.1"/>
    <property type="molecule type" value="Genomic_DNA"/>
</dbReference>
<evidence type="ECO:0000313" key="3">
    <source>
        <dbReference type="Proteomes" id="UP000279331"/>
    </source>
</evidence>
<dbReference type="Gene3D" id="1.10.3290.10">
    <property type="entry name" value="Fido-like domain"/>
    <property type="match status" value="1"/>
</dbReference>
<evidence type="ECO:0000313" key="2">
    <source>
        <dbReference type="EMBL" id="VAZ85994.1"/>
    </source>
</evidence>
<dbReference type="Pfam" id="PF02661">
    <property type="entry name" value="Fic"/>
    <property type="match status" value="1"/>
</dbReference>
<feature type="domain" description="Fido" evidence="1">
    <location>
        <begin position="35"/>
        <end position="184"/>
    </location>
</feature>
<comment type="caution">
    <text evidence="2">The sequence shown here is derived from an EMBL/GenBank/DDBJ whole genome shotgun (WGS) entry which is preliminary data.</text>
</comment>
<proteinExistence type="predicted"/>
<dbReference type="InterPro" id="IPR036597">
    <property type="entry name" value="Fido-like_dom_sf"/>
</dbReference>
<dbReference type="PROSITE" id="PS51459">
    <property type="entry name" value="FIDO"/>
    <property type="match status" value="1"/>
</dbReference>
<dbReference type="RefSeq" id="WP_122512024.1">
    <property type="nucleotide sequence ID" value="NZ_MWKV01000001.1"/>
</dbReference>
<gene>
    <name evidence="2" type="ORF">LAUMK42_04837</name>
</gene>
<protein>
    <recommendedName>
        <fullName evidence="1">Fido domain-containing protein</fullName>
    </recommendedName>
</protein>
<dbReference type="AlphaFoldDB" id="A0AB38UYM9"/>
<sequence>MSVNRANTKSVKCANILAAIRDIDLALRSGQALPITRERLEELNFQILAGIPDAPEVIRVSCASTTSPPANTWPRVGRTCPTWSTVSCSGSSELRSGVSPESPVRERFINAVLAAMLAHLYIAWIHPFGNGNGRLARLIEVQIFSESGVVPTVATNLLSDFYNKTRDHGYYRGLDAPASAYLREDRRKDAHP</sequence>
<accession>A0AB38UYM9</accession>
<name>A0AB38UYM9_9MYCO</name>
<reference evidence="2 3" key="1">
    <citation type="submission" date="2018-09" db="EMBL/GenBank/DDBJ databases">
        <authorList>
            <person name="Tagini F."/>
        </authorList>
    </citation>
    <scope>NUCLEOTIDE SEQUENCE [LARGE SCALE GENOMIC DNA]</scope>
    <source>
        <strain evidence="2 3">MK42</strain>
    </source>
</reference>
<dbReference type="InterPro" id="IPR003812">
    <property type="entry name" value="Fido"/>
</dbReference>